<reference evidence="1" key="1">
    <citation type="submission" date="2016-05" db="EMBL/GenBank/DDBJ databases">
        <authorList>
            <person name="Lavstsen T."/>
            <person name="Jespersen J.S."/>
        </authorList>
    </citation>
    <scope>NUCLEOTIDE SEQUENCE</scope>
    <source>
        <tissue evidence="1">Brain</tissue>
    </source>
</reference>
<name>A0A1A8JDI5_NOTKU</name>
<gene>
    <name evidence="1" type="primary">CR847511.1</name>
</gene>
<organism evidence="1">
    <name type="scientific">Nothobranchius kuhntae</name>
    <name type="common">Beira killifish</name>
    <dbReference type="NCBI Taxonomy" id="321403"/>
    <lineage>
        <taxon>Eukaryota</taxon>
        <taxon>Metazoa</taxon>
        <taxon>Chordata</taxon>
        <taxon>Craniata</taxon>
        <taxon>Vertebrata</taxon>
        <taxon>Euteleostomi</taxon>
        <taxon>Actinopterygii</taxon>
        <taxon>Neopterygii</taxon>
        <taxon>Teleostei</taxon>
        <taxon>Neoteleostei</taxon>
        <taxon>Acanthomorphata</taxon>
        <taxon>Ovalentaria</taxon>
        <taxon>Atherinomorphae</taxon>
        <taxon>Cyprinodontiformes</taxon>
        <taxon>Nothobranchiidae</taxon>
        <taxon>Nothobranchius</taxon>
    </lineage>
</organism>
<dbReference type="EMBL" id="HAED01020368">
    <property type="protein sequence ID" value="SBR06917.1"/>
    <property type="molecule type" value="Transcribed_RNA"/>
</dbReference>
<sequence length="102" mass="11767">RRELEDAICRLRGGDDIDGWYSAVSGCMRSVAEVHIPRKRAPVDQSMVPWWSEACSLGIRDGNRAYRLLRKHQVESNSVKFNRLRAVARRVVKGMKRAGWRD</sequence>
<feature type="non-terminal residue" evidence="1">
    <location>
        <position position="102"/>
    </location>
</feature>
<accession>A0A1A8JDI5</accession>
<dbReference type="AlphaFoldDB" id="A0A1A8JDI5"/>
<proteinExistence type="predicted"/>
<evidence type="ECO:0000313" key="1">
    <source>
        <dbReference type="EMBL" id="SBR06917.1"/>
    </source>
</evidence>
<protein>
    <submittedName>
        <fullName evidence="1">Uncharacterized protein</fullName>
    </submittedName>
</protein>
<feature type="non-terminal residue" evidence="1">
    <location>
        <position position="1"/>
    </location>
</feature>
<reference evidence="1" key="2">
    <citation type="submission" date="2016-06" db="EMBL/GenBank/DDBJ databases">
        <title>The genome of a short-lived fish provides insights into sex chromosome evolution and the genetic control of aging.</title>
        <authorList>
            <person name="Reichwald K."/>
            <person name="Felder M."/>
            <person name="Petzold A."/>
            <person name="Koch P."/>
            <person name="Groth M."/>
            <person name="Platzer M."/>
        </authorList>
    </citation>
    <scope>NUCLEOTIDE SEQUENCE</scope>
    <source>
        <tissue evidence="1">Brain</tissue>
    </source>
</reference>